<feature type="chain" id="PRO_5035421211" description="NACHT domain-containing protein" evidence="4">
    <location>
        <begin position="20"/>
        <end position="1132"/>
    </location>
</feature>
<evidence type="ECO:0000256" key="3">
    <source>
        <dbReference type="PROSITE-ProRule" id="PRU00221"/>
    </source>
</evidence>
<feature type="domain" description="NACHT" evidence="5">
    <location>
        <begin position="217"/>
        <end position="371"/>
    </location>
</feature>
<dbReference type="InterPro" id="IPR018391">
    <property type="entry name" value="PQQ_b-propeller_rpt"/>
</dbReference>
<dbReference type="Proteomes" id="UP000813444">
    <property type="component" value="Unassembled WGS sequence"/>
</dbReference>
<feature type="repeat" description="WD" evidence="3">
    <location>
        <begin position="977"/>
        <end position="1018"/>
    </location>
</feature>
<accession>A0A8K0SFH1</accession>
<feature type="repeat" description="WD" evidence="3">
    <location>
        <begin position="893"/>
        <end position="934"/>
    </location>
</feature>
<dbReference type="AlphaFoldDB" id="A0A8K0SFH1"/>
<dbReference type="CDD" id="cd00200">
    <property type="entry name" value="WD40"/>
    <property type="match status" value="1"/>
</dbReference>
<dbReference type="InterPro" id="IPR056884">
    <property type="entry name" value="NPHP3-like_N"/>
</dbReference>
<protein>
    <recommendedName>
        <fullName evidence="5">NACHT domain-containing protein</fullName>
    </recommendedName>
</protein>
<dbReference type="InterPro" id="IPR015943">
    <property type="entry name" value="WD40/YVTN_repeat-like_dom_sf"/>
</dbReference>
<keyword evidence="2" id="KW-0677">Repeat</keyword>
<proteinExistence type="predicted"/>
<dbReference type="PROSITE" id="PS50082">
    <property type="entry name" value="WD_REPEATS_2"/>
    <property type="match status" value="6"/>
</dbReference>
<dbReference type="PROSITE" id="PS00678">
    <property type="entry name" value="WD_REPEATS_1"/>
    <property type="match status" value="6"/>
</dbReference>
<dbReference type="Gene3D" id="2.130.10.10">
    <property type="entry name" value="YVTN repeat-like/Quinoprotein amine dehydrogenase"/>
    <property type="match status" value="3"/>
</dbReference>
<keyword evidence="1 3" id="KW-0853">WD repeat</keyword>
<sequence length="1132" mass="125998">MSGVEVIGLISGIIAIVDATVKVYGAATDASGLPRAFHDVAKRLPLVQDMLQTALRKLNDTSPDEAYYTARKPVLDVCKDRATRLEDIFRKVIPEADASRTQRYLLAARTLGKGNTVESLMKGILDDIQLLVGDHMMGLATEVEIEKLTQAVREISAIPLSLVGDAERNALLKELRWTDPTIDKLRIERTKGGLYEASSRWILSHPSYRQWRHDRTKLLWIKGGAGKGKTMLMVAITKELRPYAKLDQPTADLFLSFFFCQNTDDRLNNVVAILKGLMYLLLVQDSSLVSYLKEDYDRMGKEVFDVTNNNGNAFDALSNVFRQMVQHPRSETVYLAVDALDECEDGLLALRDLIRETSRQENRVKWIVTSRNTVDIELDNPEEKLSLEVNSEAVSRAIEVYIDHKVSQIPSLKSNPAQRRNVQQKLQDKADGTFLWVDLILRSVHSALSDDIVRLIDEVPSGLPPLYDRMMQNIGISISAYRDSCLVILSIATLAHRPLRLLELQILSGLEYNTADLERMIDMCGSFLTLVEGYIYPIHQSAKDYLVSEAAVAKIFPSGTRAVHRSIVERSVTAMTNALRRDMYSLSHPGTLIDEVKGPPGLNPLLGVEYSCAYWIDHFCEVDKTDLPRNRRSRLVSALKQHLAPSKESTGMRNLIATFFHHHFLYWLEALSLLGAVTNGVFSLSRLRNNFITTKGDAFVDLIEDAYRFILYNRWIIELAPLQIYISALLFTPVNSIIRRLFAKEELSWILTKPLVEKDWSPCLQTFEGHSDSVSSVAFSPDGSRIASGSHDNTVRIWDAKSGKEVRKLEGHSGSVNSVAFSPDGSRIASGSLDATVRIWDAKSGKEVRKLEGHSDSVHSVAFSSDGSRIASGSYDRTVRIWDAKSGKEVRKLEGHSNSVHSVAFSSDGSRIASGSYDDTVRIWDAKSGKEVRKLEGHSGSVNSVAFSPDGSRIASGSYDRTVRIWDAKSGKEVRKLEGHSSWVSSVAFSLDGSRIASGSYDDTIRIWDARSGKEVRTVPMGLTVDRLRFERSSDFGLQLQTNAGSIDLDVEIQSDDQLPLDQQSASNGMRLAWNLSGDGSWVTWCGRGAIWLPPDFRPGQSDISKDGSAIAVGRSTGRMVVMRMSLNVPFS</sequence>
<feature type="repeat" description="WD" evidence="3">
    <location>
        <begin position="767"/>
        <end position="808"/>
    </location>
</feature>
<keyword evidence="7" id="KW-1185">Reference proteome</keyword>
<evidence type="ECO:0000259" key="5">
    <source>
        <dbReference type="PROSITE" id="PS50837"/>
    </source>
</evidence>
<reference evidence="6" key="1">
    <citation type="journal article" date="2021" name="Nat. Commun.">
        <title>Genetic determinants of endophytism in the Arabidopsis root mycobiome.</title>
        <authorList>
            <person name="Mesny F."/>
            <person name="Miyauchi S."/>
            <person name="Thiergart T."/>
            <person name="Pickel B."/>
            <person name="Atanasova L."/>
            <person name="Karlsson M."/>
            <person name="Huettel B."/>
            <person name="Barry K.W."/>
            <person name="Haridas S."/>
            <person name="Chen C."/>
            <person name="Bauer D."/>
            <person name="Andreopoulos W."/>
            <person name="Pangilinan J."/>
            <person name="LaButti K."/>
            <person name="Riley R."/>
            <person name="Lipzen A."/>
            <person name="Clum A."/>
            <person name="Drula E."/>
            <person name="Henrissat B."/>
            <person name="Kohler A."/>
            <person name="Grigoriev I.V."/>
            <person name="Martin F.M."/>
            <person name="Hacquard S."/>
        </authorList>
    </citation>
    <scope>NUCLEOTIDE SEQUENCE</scope>
    <source>
        <strain evidence="6">MPI-CAGE-CH-0235</strain>
    </source>
</reference>
<evidence type="ECO:0000313" key="6">
    <source>
        <dbReference type="EMBL" id="KAH7303193.1"/>
    </source>
</evidence>
<dbReference type="InterPro" id="IPR011045">
    <property type="entry name" value="N2O_reductase_N"/>
</dbReference>
<feature type="signal peptide" evidence="4">
    <location>
        <begin position="1"/>
        <end position="19"/>
    </location>
</feature>
<evidence type="ECO:0000256" key="1">
    <source>
        <dbReference type="ARBA" id="ARBA00022574"/>
    </source>
</evidence>
<dbReference type="InterPro" id="IPR027417">
    <property type="entry name" value="P-loop_NTPase"/>
</dbReference>
<dbReference type="PROSITE" id="PS50294">
    <property type="entry name" value="WD_REPEATS_REGION"/>
    <property type="match status" value="6"/>
</dbReference>
<dbReference type="Pfam" id="PF24883">
    <property type="entry name" value="NPHP3_N"/>
    <property type="match status" value="1"/>
</dbReference>
<dbReference type="InterPro" id="IPR019775">
    <property type="entry name" value="WD40_repeat_CS"/>
</dbReference>
<dbReference type="InterPro" id="IPR055442">
    <property type="entry name" value="Beta-prop_EML-like_2nd"/>
</dbReference>
<evidence type="ECO:0000256" key="2">
    <source>
        <dbReference type="ARBA" id="ARBA00022737"/>
    </source>
</evidence>
<dbReference type="Gene3D" id="3.40.50.300">
    <property type="entry name" value="P-loop containing nucleotide triphosphate hydrolases"/>
    <property type="match status" value="1"/>
</dbReference>
<dbReference type="PANTHER" id="PTHR19848">
    <property type="entry name" value="WD40 REPEAT PROTEIN"/>
    <property type="match status" value="1"/>
</dbReference>
<feature type="repeat" description="WD" evidence="3">
    <location>
        <begin position="851"/>
        <end position="892"/>
    </location>
</feature>
<evidence type="ECO:0000313" key="7">
    <source>
        <dbReference type="Proteomes" id="UP000813444"/>
    </source>
</evidence>
<dbReference type="OrthoDB" id="538223at2759"/>
<dbReference type="SUPFAM" id="SSF52540">
    <property type="entry name" value="P-loop containing nucleoside triphosphate hydrolases"/>
    <property type="match status" value="1"/>
</dbReference>
<dbReference type="PRINTS" id="PR00320">
    <property type="entry name" value="GPROTEINBRPT"/>
</dbReference>
<organism evidence="6 7">
    <name type="scientific">Stachybotrys elegans</name>
    <dbReference type="NCBI Taxonomy" id="80388"/>
    <lineage>
        <taxon>Eukaryota</taxon>
        <taxon>Fungi</taxon>
        <taxon>Dikarya</taxon>
        <taxon>Ascomycota</taxon>
        <taxon>Pezizomycotina</taxon>
        <taxon>Sordariomycetes</taxon>
        <taxon>Hypocreomycetidae</taxon>
        <taxon>Hypocreales</taxon>
        <taxon>Stachybotryaceae</taxon>
        <taxon>Stachybotrys</taxon>
    </lineage>
</organism>
<feature type="repeat" description="WD" evidence="3">
    <location>
        <begin position="935"/>
        <end position="976"/>
    </location>
</feature>
<dbReference type="InterPro" id="IPR001680">
    <property type="entry name" value="WD40_rpt"/>
</dbReference>
<dbReference type="SUPFAM" id="SSF50974">
    <property type="entry name" value="Nitrous oxide reductase, N-terminal domain"/>
    <property type="match status" value="1"/>
</dbReference>
<dbReference type="InterPro" id="IPR031352">
    <property type="entry name" value="SesA"/>
</dbReference>
<comment type="caution">
    <text evidence="6">The sequence shown here is derived from an EMBL/GenBank/DDBJ whole genome shotgun (WGS) entry which is preliminary data.</text>
</comment>
<dbReference type="EMBL" id="JAGPNK010000038">
    <property type="protein sequence ID" value="KAH7303193.1"/>
    <property type="molecule type" value="Genomic_DNA"/>
</dbReference>
<dbReference type="InterPro" id="IPR007111">
    <property type="entry name" value="NACHT_NTPase"/>
</dbReference>
<evidence type="ECO:0000256" key="4">
    <source>
        <dbReference type="SAM" id="SignalP"/>
    </source>
</evidence>
<name>A0A8K0SFH1_9HYPO</name>
<dbReference type="PANTHER" id="PTHR19848:SF8">
    <property type="entry name" value="F-BOX AND WD REPEAT DOMAIN CONTAINING 7"/>
    <property type="match status" value="1"/>
</dbReference>
<dbReference type="SUPFAM" id="SSF50978">
    <property type="entry name" value="WD40 repeat-like"/>
    <property type="match status" value="1"/>
</dbReference>
<dbReference type="InterPro" id="IPR036322">
    <property type="entry name" value="WD40_repeat_dom_sf"/>
</dbReference>
<dbReference type="Pfam" id="PF00400">
    <property type="entry name" value="WD40"/>
    <property type="match status" value="2"/>
</dbReference>
<dbReference type="SMART" id="SM00320">
    <property type="entry name" value="WD40"/>
    <property type="match status" value="6"/>
</dbReference>
<dbReference type="Pfam" id="PF17107">
    <property type="entry name" value="SesA"/>
    <property type="match status" value="1"/>
</dbReference>
<dbReference type="InterPro" id="IPR020472">
    <property type="entry name" value="WD40_PAC1"/>
</dbReference>
<feature type="repeat" description="WD" evidence="3">
    <location>
        <begin position="809"/>
        <end position="850"/>
    </location>
</feature>
<dbReference type="PROSITE" id="PS50837">
    <property type="entry name" value="NACHT"/>
    <property type="match status" value="1"/>
</dbReference>
<dbReference type="Pfam" id="PF23414">
    <property type="entry name" value="Beta-prop_EML_2"/>
    <property type="match status" value="1"/>
</dbReference>
<keyword evidence="4" id="KW-0732">Signal</keyword>
<gene>
    <name evidence="6" type="ORF">B0I35DRAFT_181895</name>
</gene>
<dbReference type="SMART" id="SM00564">
    <property type="entry name" value="PQQ"/>
    <property type="match status" value="6"/>
</dbReference>